<organism evidence="2 3">
    <name type="scientific">Candidatus Staskawiczbacteria bacterium CG10_big_fil_rev_8_21_14_0_10_38_10</name>
    <dbReference type="NCBI Taxonomy" id="1974891"/>
    <lineage>
        <taxon>Bacteria</taxon>
        <taxon>Candidatus Staskawicziibacteriota</taxon>
    </lineage>
</organism>
<dbReference type="EMBL" id="PFEN01000009">
    <property type="protein sequence ID" value="PJE69723.1"/>
    <property type="molecule type" value="Genomic_DNA"/>
</dbReference>
<dbReference type="InterPro" id="IPR007165">
    <property type="entry name" value="Phage_holin_4_2"/>
</dbReference>
<feature type="transmembrane region" description="Helical" evidence="1">
    <location>
        <begin position="105"/>
        <end position="126"/>
    </location>
</feature>
<dbReference type="AlphaFoldDB" id="A0A2H9T1V2"/>
<evidence type="ECO:0000313" key="2">
    <source>
        <dbReference type="EMBL" id="PJE69723.1"/>
    </source>
</evidence>
<feature type="transmembrane region" description="Helical" evidence="1">
    <location>
        <begin position="48"/>
        <end position="66"/>
    </location>
</feature>
<proteinExistence type="predicted"/>
<keyword evidence="1" id="KW-0812">Transmembrane</keyword>
<dbReference type="PANTHER" id="PTHR37309:SF1">
    <property type="entry name" value="SLR0284 PROTEIN"/>
    <property type="match status" value="1"/>
</dbReference>
<protein>
    <recommendedName>
        <fullName evidence="4">Phage holin family protein</fullName>
    </recommendedName>
</protein>
<gene>
    <name evidence="2" type="ORF">COU98_00425</name>
</gene>
<comment type="caution">
    <text evidence="2">The sequence shown here is derived from an EMBL/GenBank/DDBJ whole genome shotgun (WGS) entry which is preliminary data.</text>
</comment>
<keyword evidence="1" id="KW-1133">Transmembrane helix</keyword>
<evidence type="ECO:0000313" key="3">
    <source>
        <dbReference type="Proteomes" id="UP000236946"/>
    </source>
</evidence>
<reference evidence="3" key="1">
    <citation type="submission" date="2017-09" db="EMBL/GenBank/DDBJ databases">
        <title>Depth-based differentiation of microbial function through sediment-hosted aquifers and enrichment of novel symbionts in the deep terrestrial subsurface.</title>
        <authorList>
            <person name="Probst A.J."/>
            <person name="Ladd B."/>
            <person name="Jarett J.K."/>
            <person name="Geller-Mcgrath D.E."/>
            <person name="Sieber C.M.K."/>
            <person name="Emerson J.B."/>
            <person name="Anantharaman K."/>
            <person name="Thomas B.C."/>
            <person name="Malmstrom R."/>
            <person name="Stieglmeier M."/>
            <person name="Klingl A."/>
            <person name="Woyke T."/>
            <person name="Ryan C.M."/>
            <person name="Banfield J.F."/>
        </authorList>
    </citation>
    <scope>NUCLEOTIDE SEQUENCE [LARGE SCALE GENOMIC DNA]</scope>
</reference>
<dbReference type="Proteomes" id="UP000236946">
    <property type="component" value="Unassembled WGS sequence"/>
</dbReference>
<sequence length="134" mass="15219">MKKFSSQIIASILSLWLAVEFVRGVKITVIPGESSFLGFPLTQRWQVIVIVGLILGLLFFFLKPLLDIITFPLKILTFGLLGLIISMIIIKITDFLFKELIISGVVPLFWTTLIVWGVNLIISFFLPKRRVVKQ</sequence>
<dbReference type="Pfam" id="PF04020">
    <property type="entry name" value="Phage_holin_4_2"/>
    <property type="match status" value="1"/>
</dbReference>
<evidence type="ECO:0008006" key="4">
    <source>
        <dbReference type="Google" id="ProtNLM"/>
    </source>
</evidence>
<dbReference type="PANTHER" id="PTHR37309">
    <property type="entry name" value="SLR0284 PROTEIN"/>
    <property type="match status" value="1"/>
</dbReference>
<evidence type="ECO:0000256" key="1">
    <source>
        <dbReference type="SAM" id="Phobius"/>
    </source>
</evidence>
<name>A0A2H9T1V2_9BACT</name>
<keyword evidence="1" id="KW-0472">Membrane</keyword>
<accession>A0A2H9T1V2</accession>
<feature type="transmembrane region" description="Helical" evidence="1">
    <location>
        <begin position="73"/>
        <end position="93"/>
    </location>
</feature>